<dbReference type="InterPro" id="IPR013525">
    <property type="entry name" value="ABC2_TM"/>
</dbReference>
<dbReference type="PROSITE" id="PS51012">
    <property type="entry name" value="ABC_TM2"/>
    <property type="match status" value="1"/>
</dbReference>
<dbReference type="InterPro" id="IPR051449">
    <property type="entry name" value="ABC-2_transporter_component"/>
</dbReference>
<evidence type="ECO:0000256" key="2">
    <source>
        <dbReference type="ARBA" id="ARBA00007783"/>
    </source>
</evidence>
<dbReference type="PATRIC" id="fig|742726.3.peg.531"/>
<evidence type="ECO:0000256" key="4">
    <source>
        <dbReference type="ARBA" id="ARBA00022475"/>
    </source>
</evidence>
<evidence type="ECO:0000256" key="7">
    <source>
        <dbReference type="ARBA" id="ARBA00023136"/>
    </source>
</evidence>
<feature type="transmembrane region" description="Helical" evidence="8">
    <location>
        <begin position="281"/>
        <end position="301"/>
    </location>
</feature>
<feature type="transmembrane region" description="Helical" evidence="8">
    <location>
        <begin position="212"/>
        <end position="236"/>
    </location>
</feature>
<dbReference type="HOGENOM" id="CLU_039483_8_0_10"/>
<dbReference type="RefSeq" id="WP_008861007.1">
    <property type="nucleotide sequence ID" value="NZ_CAXSYG010000004.1"/>
</dbReference>
<keyword evidence="7 8" id="KW-0472">Membrane</keyword>
<dbReference type="GeneID" id="77847851"/>
<keyword evidence="6 8" id="KW-1133">Transmembrane helix</keyword>
<dbReference type="InterPro" id="IPR047817">
    <property type="entry name" value="ABC2_TM_bact-type"/>
</dbReference>
<name>K0X4M9_9BACT</name>
<evidence type="ECO:0000259" key="9">
    <source>
        <dbReference type="PROSITE" id="PS51012"/>
    </source>
</evidence>
<evidence type="ECO:0000256" key="5">
    <source>
        <dbReference type="ARBA" id="ARBA00022692"/>
    </source>
</evidence>
<dbReference type="OrthoDB" id="9808686at2"/>
<dbReference type="EMBL" id="ADLE01000001">
    <property type="protein sequence ID" value="EJZ66333.1"/>
    <property type="molecule type" value="Genomic_DNA"/>
</dbReference>
<gene>
    <name evidence="10" type="ORF">HMPREF9448_00510</name>
</gene>
<keyword evidence="3" id="KW-0813">Transport</keyword>
<evidence type="ECO:0000256" key="3">
    <source>
        <dbReference type="ARBA" id="ARBA00022448"/>
    </source>
</evidence>
<reference evidence="10 11" key="1">
    <citation type="submission" date="2012-08" db="EMBL/GenBank/DDBJ databases">
        <title>The Genome Sequence of Barnesiella intestinihominis YIT 11860.</title>
        <authorList>
            <consortium name="The Broad Institute Genome Sequencing Platform"/>
            <person name="Earl A."/>
            <person name="Ward D."/>
            <person name="Feldgarden M."/>
            <person name="Gevers D."/>
            <person name="Morotomi M."/>
            <person name="Walker B."/>
            <person name="Young S.K."/>
            <person name="Zeng Q."/>
            <person name="Gargeya S."/>
            <person name="Fitzgerald M."/>
            <person name="Haas B."/>
            <person name="Abouelleil A."/>
            <person name="Alvarado L."/>
            <person name="Arachchi H.M."/>
            <person name="Berlin A.M."/>
            <person name="Chapman S.B."/>
            <person name="Goldberg J."/>
            <person name="Griggs A."/>
            <person name="Gujja S."/>
            <person name="Hansen M."/>
            <person name="Howarth C."/>
            <person name="Imamovic A."/>
            <person name="Larimer J."/>
            <person name="McCowen C."/>
            <person name="Montmayeur A."/>
            <person name="Murphy C."/>
            <person name="Neiman D."/>
            <person name="Pearson M."/>
            <person name="Priest M."/>
            <person name="Roberts A."/>
            <person name="Saif S."/>
            <person name="Shea T."/>
            <person name="Sisk P."/>
            <person name="Sykes S."/>
            <person name="Wortman J."/>
            <person name="Nusbaum C."/>
            <person name="Birren B."/>
        </authorList>
    </citation>
    <scope>NUCLEOTIDE SEQUENCE [LARGE SCALE GENOMIC DNA]</scope>
    <source>
        <strain evidence="10 11">YIT 11860</strain>
    </source>
</reference>
<proteinExistence type="inferred from homology"/>
<comment type="caution">
    <text evidence="10">The sequence shown here is derived from an EMBL/GenBank/DDBJ whole genome shotgun (WGS) entry which is preliminary data.</text>
</comment>
<evidence type="ECO:0000313" key="10">
    <source>
        <dbReference type="EMBL" id="EJZ66333.1"/>
    </source>
</evidence>
<dbReference type="GO" id="GO:0005886">
    <property type="term" value="C:plasma membrane"/>
    <property type="evidence" value="ECO:0007669"/>
    <property type="project" value="UniProtKB-SubCell"/>
</dbReference>
<evidence type="ECO:0000313" key="11">
    <source>
        <dbReference type="Proteomes" id="UP000006044"/>
    </source>
</evidence>
<evidence type="ECO:0000256" key="8">
    <source>
        <dbReference type="SAM" id="Phobius"/>
    </source>
</evidence>
<feature type="domain" description="ABC transmembrane type-2" evidence="9">
    <location>
        <begin position="136"/>
        <end position="362"/>
    </location>
</feature>
<dbReference type="GO" id="GO:0140359">
    <property type="term" value="F:ABC-type transporter activity"/>
    <property type="evidence" value="ECO:0007669"/>
    <property type="project" value="InterPro"/>
</dbReference>
<feature type="transmembrane region" description="Helical" evidence="8">
    <location>
        <begin position="248"/>
        <end position="269"/>
    </location>
</feature>
<protein>
    <recommendedName>
        <fullName evidence="9">ABC transmembrane type-2 domain-containing protein</fullName>
    </recommendedName>
</protein>
<evidence type="ECO:0000256" key="1">
    <source>
        <dbReference type="ARBA" id="ARBA00004651"/>
    </source>
</evidence>
<dbReference type="AlphaFoldDB" id="K0X4M9"/>
<comment type="subcellular location">
    <subcellularLocation>
        <location evidence="1">Cell membrane</location>
        <topology evidence="1">Multi-pass membrane protein</topology>
    </subcellularLocation>
</comment>
<accession>K0X4M9</accession>
<dbReference type="eggNOG" id="COG0842">
    <property type="taxonomic scope" value="Bacteria"/>
</dbReference>
<feature type="transmembrane region" description="Helical" evidence="8">
    <location>
        <begin position="21"/>
        <end position="40"/>
    </location>
</feature>
<dbReference type="Proteomes" id="UP000006044">
    <property type="component" value="Unassembled WGS sequence"/>
</dbReference>
<keyword evidence="5 8" id="KW-0812">Transmembrane</keyword>
<dbReference type="PANTHER" id="PTHR30294:SF29">
    <property type="entry name" value="MULTIDRUG ABC TRANSPORTER PERMEASE YBHS-RELATED"/>
    <property type="match status" value="1"/>
</dbReference>
<organism evidence="10 11">
    <name type="scientific">Barnesiella intestinihominis YIT 11860</name>
    <dbReference type="NCBI Taxonomy" id="742726"/>
    <lineage>
        <taxon>Bacteria</taxon>
        <taxon>Pseudomonadati</taxon>
        <taxon>Bacteroidota</taxon>
        <taxon>Bacteroidia</taxon>
        <taxon>Bacteroidales</taxon>
        <taxon>Barnesiellaceae</taxon>
        <taxon>Barnesiella</taxon>
    </lineage>
</organism>
<feature type="transmembrane region" description="Helical" evidence="8">
    <location>
        <begin position="337"/>
        <end position="356"/>
    </location>
</feature>
<dbReference type="Pfam" id="PF12698">
    <property type="entry name" value="ABC2_membrane_3"/>
    <property type="match status" value="1"/>
</dbReference>
<dbReference type="STRING" id="742726.HMPREF9448_00510"/>
<dbReference type="PANTHER" id="PTHR30294">
    <property type="entry name" value="MEMBRANE COMPONENT OF ABC TRANSPORTER YHHJ-RELATED"/>
    <property type="match status" value="1"/>
</dbReference>
<feature type="transmembrane region" description="Helical" evidence="8">
    <location>
        <begin position="170"/>
        <end position="192"/>
    </location>
</feature>
<keyword evidence="11" id="KW-1185">Reference proteome</keyword>
<evidence type="ECO:0000256" key="6">
    <source>
        <dbReference type="ARBA" id="ARBA00022989"/>
    </source>
</evidence>
<sequence length="364" mass="39874">MGGFLSFVKKEALHILRDKRTMLIVLLLPIVQILLFGFAISTEMNNIDFAVVAPNRTETIRQQIERMEANPYFTFKGYISQAEIDGVLRKGDVTAVVVFSEDYDRLVTNAGIEGVSEAAVQFILDASNPNNAGTGLGYLQSSFQSEISVASVAPATRVLYNPQMKSSYNFVPGIMGLIFILICAMMTSVSIVREKETGTMEVLLVSPVRPIWIIFAKMIPYFLLSCVNLVVILVLARYVLGVPMSGSMVGLVGLSLLYLVLSLALGLFISTMANTQVTAMLISGMVLMLPIIMLSGMLFPVENMPGILQALSCIVPARWYIDAVRKLMIGGMPFAEVWQQACILFAMTAVLVGVALKKFNDKLE</sequence>
<keyword evidence="4" id="KW-1003">Cell membrane</keyword>
<comment type="similarity">
    <text evidence="2">Belongs to the ABC-2 integral membrane protein family.</text>
</comment>